<reference evidence="9 10" key="1">
    <citation type="submission" date="2024-01" db="EMBL/GenBank/DDBJ databases">
        <title>Genome assemblies of Stephania.</title>
        <authorList>
            <person name="Yang L."/>
        </authorList>
    </citation>
    <scope>NUCLEOTIDE SEQUENCE [LARGE SCALE GENOMIC DNA]</scope>
    <source>
        <strain evidence="9">JXDWG</strain>
        <tissue evidence="9">Leaf</tissue>
    </source>
</reference>
<dbReference type="Pfam" id="PF04043">
    <property type="entry name" value="PMEI"/>
    <property type="match status" value="1"/>
</dbReference>
<evidence type="ECO:0000259" key="7">
    <source>
        <dbReference type="Pfam" id="PF01095"/>
    </source>
</evidence>
<accession>A0AAP0EDN8</accession>
<comment type="similarity">
    <text evidence="3">In the C-terminal section; belongs to the pectinesterase family.</text>
</comment>
<keyword evidence="6" id="KW-0961">Cell wall biogenesis/degradation</keyword>
<evidence type="ECO:0000256" key="1">
    <source>
        <dbReference type="ARBA" id="ARBA00005184"/>
    </source>
</evidence>
<comment type="function">
    <text evidence="6">Acts in the modification of cell walls via demethylesterification of cell wall pectin.</text>
</comment>
<dbReference type="InterPro" id="IPR018040">
    <property type="entry name" value="Pectinesterase_Tyr_AS"/>
</dbReference>
<comment type="subcellular location">
    <subcellularLocation>
        <location evidence="6">Secreted</location>
        <location evidence="6">Cell wall</location>
    </subcellularLocation>
</comment>
<proteinExistence type="inferred from homology"/>
<dbReference type="SUPFAM" id="SSF51126">
    <property type="entry name" value="Pectin lyase-like"/>
    <property type="match status" value="1"/>
</dbReference>
<dbReference type="GO" id="GO:0030599">
    <property type="term" value="F:pectinesterase activity"/>
    <property type="evidence" value="ECO:0007669"/>
    <property type="project" value="UniProtKB-UniRule"/>
</dbReference>
<name>A0AAP0EDN8_9MAGN</name>
<dbReference type="GO" id="GO:0045490">
    <property type="term" value="P:pectin catabolic process"/>
    <property type="evidence" value="ECO:0007669"/>
    <property type="project" value="UniProtKB-UniRule"/>
</dbReference>
<dbReference type="SUPFAM" id="SSF101148">
    <property type="entry name" value="Plant invertase/pectin methylesterase inhibitor"/>
    <property type="match status" value="1"/>
</dbReference>
<keyword evidence="4 6" id="KW-0378">Hydrolase</keyword>
<dbReference type="GO" id="GO:0042545">
    <property type="term" value="P:cell wall modification"/>
    <property type="evidence" value="ECO:0007669"/>
    <property type="project" value="UniProtKB-UniRule"/>
</dbReference>
<dbReference type="Proteomes" id="UP001419268">
    <property type="component" value="Unassembled WGS sequence"/>
</dbReference>
<evidence type="ECO:0000256" key="6">
    <source>
        <dbReference type="RuleBase" id="RU000589"/>
    </source>
</evidence>
<evidence type="ECO:0000256" key="5">
    <source>
        <dbReference type="ARBA" id="ARBA00023085"/>
    </source>
</evidence>
<dbReference type="GO" id="GO:0004857">
    <property type="term" value="F:enzyme inhibitor activity"/>
    <property type="evidence" value="ECO:0007669"/>
    <property type="project" value="InterPro"/>
</dbReference>
<comment type="catalytic activity">
    <reaction evidence="6">
        <text>[(1-&gt;4)-alpha-D-galacturonosyl methyl ester](n) + n H2O = [(1-&gt;4)-alpha-D-galacturonosyl](n) + n methanol + n H(+)</text>
        <dbReference type="Rhea" id="RHEA:22380"/>
        <dbReference type="Rhea" id="RHEA-COMP:14570"/>
        <dbReference type="Rhea" id="RHEA-COMP:14573"/>
        <dbReference type="ChEBI" id="CHEBI:15377"/>
        <dbReference type="ChEBI" id="CHEBI:15378"/>
        <dbReference type="ChEBI" id="CHEBI:17790"/>
        <dbReference type="ChEBI" id="CHEBI:140522"/>
        <dbReference type="ChEBI" id="CHEBI:140523"/>
        <dbReference type="EC" id="3.1.1.11"/>
    </reaction>
</comment>
<feature type="domain" description="Pectinesterase inhibitor" evidence="8">
    <location>
        <begin position="5"/>
        <end position="59"/>
    </location>
</feature>
<dbReference type="InterPro" id="IPR006501">
    <property type="entry name" value="Pectinesterase_inhib_dom"/>
</dbReference>
<comment type="pathway">
    <text evidence="1 6">Glycan metabolism; pectin degradation; 2-dehydro-3-deoxy-D-gluconate from pectin: step 1/5.</text>
</comment>
<dbReference type="InterPro" id="IPR011050">
    <property type="entry name" value="Pectin_lyase_fold/virulence"/>
</dbReference>
<dbReference type="PROSITE" id="PS00800">
    <property type="entry name" value="PECTINESTERASE_1"/>
    <property type="match status" value="1"/>
</dbReference>
<protein>
    <recommendedName>
        <fullName evidence="6">Pectinesterase</fullName>
        <ecNumber evidence="6">3.1.1.11</ecNumber>
    </recommendedName>
</protein>
<keyword evidence="5 6" id="KW-0063">Aspartyl esterase</keyword>
<sequence>MLEKRSAFGDCMELMSSSIDRVLDSKSALQSLSLIDAQAWLSTVLTNHVTCLNGLDREESGLRSSGGGGLDFPFTGHRKRSKAYGVEASCGSSNVVVAQMGVASIRLLVRPLFRSDNGKDGYVIYVKKGTYKEKVEVGKKKKNVMIVGDDMDSTIIT</sequence>
<dbReference type="InterPro" id="IPR012334">
    <property type="entry name" value="Pectin_lyas_fold"/>
</dbReference>
<dbReference type="Pfam" id="PF01095">
    <property type="entry name" value="Pectinesterase"/>
    <property type="match status" value="1"/>
</dbReference>
<comment type="caution">
    <text evidence="9">The sequence shown here is derived from an EMBL/GenBank/DDBJ whole genome shotgun (WGS) entry which is preliminary data.</text>
</comment>
<evidence type="ECO:0000256" key="2">
    <source>
        <dbReference type="ARBA" id="ARBA00006027"/>
    </source>
</evidence>
<keyword evidence="10" id="KW-1185">Reference proteome</keyword>
<dbReference type="Gene3D" id="1.20.140.40">
    <property type="entry name" value="Invertase/pectin methylesterase inhibitor family protein"/>
    <property type="match status" value="1"/>
</dbReference>
<evidence type="ECO:0000256" key="3">
    <source>
        <dbReference type="ARBA" id="ARBA00007786"/>
    </source>
</evidence>
<dbReference type="InterPro" id="IPR035513">
    <property type="entry name" value="Invertase/methylesterase_inhib"/>
</dbReference>
<dbReference type="InterPro" id="IPR000070">
    <property type="entry name" value="Pectinesterase_cat"/>
</dbReference>
<dbReference type="Gene3D" id="2.160.20.10">
    <property type="entry name" value="Single-stranded right-handed beta-helix, Pectin lyase-like"/>
    <property type="match status" value="1"/>
</dbReference>
<dbReference type="EC" id="3.1.1.11" evidence="6"/>
<keyword evidence="6" id="KW-0134">Cell wall</keyword>
<evidence type="ECO:0000256" key="4">
    <source>
        <dbReference type="ARBA" id="ARBA00022801"/>
    </source>
</evidence>
<dbReference type="AlphaFoldDB" id="A0AAP0EDN8"/>
<feature type="domain" description="Pectinesterase catalytic" evidence="7">
    <location>
        <begin position="94"/>
        <end position="157"/>
    </location>
</feature>
<keyword evidence="6" id="KW-0964">Secreted</keyword>
<evidence type="ECO:0000313" key="10">
    <source>
        <dbReference type="Proteomes" id="UP001419268"/>
    </source>
</evidence>
<evidence type="ECO:0000259" key="8">
    <source>
        <dbReference type="Pfam" id="PF04043"/>
    </source>
</evidence>
<gene>
    <name evidence="9" type="ORF">Scep_028729</name>
</gene>
<dbReference type="PANTHER" id="PTHR31707">
    <property type="entry name" value="PECTINESTERASE"/>
    <property type="match status" value="1"/>
</dbReference>
<dbReference type="EMBL" id="JBBNAG010000012">
    <property type="protein sequence ID" value="KAK9089647.1"/>
    <property type="molecule type" value="Genomic_DNA"/>
</dbReference>
<evidence type="ECO:0000313" key="9">
    <source>
        <dbReference type="EMBL" id="KAK9089647.1"/>
    </source>
</evidence>
<comment type="similarity">
    <text evidence="2">In the N-terminal section; belongs to the PMEI family.</text>
</comment>
<organism evidence="9 10">
    <name type="scientific">Stephania cephalantha</name>
    <dbReference type="NCBI Taxonomy" id="152367"/>
    <lineage>
        <taxon>Eukaryota</taxon>
        <taxon>Viridiplantae</taxon>
        <taxon>Streptophyta</taxon>
        <taxon>Embryophyta</taxon>
        <taxon>Tracheophyta</taxon>
        <taxon>Spermatophyta</taxon>
        <taxon>Magnoliopsida</taxon>
        <taxon>Ranunculales</taxon>
        <taxon>Menispermaceae</taxon>
        <taxon>Menispermoideae</taxon>
        <taxon>Cissampelideae</taxon>
        <taxon>Stephania</taxon>
    </lineage>
</organism>